<organism evidence="1 2">
    <name type="scientific">Dermacoccus barathri</name>
    <dbReference type="NCBI Taxonomy" id="322601"/>
    <lineage>
        <taxon>Bacteria</taxon>
        <taxon>Bacillati</taxon>
        <taxon>Actinomycetota</taxon>
        <taxon>Actinomycetes</taxon>
        <taxon>Micrococcales</taxon>
        <taxon>Dermacoccaceae</taxon>
        <taxon>Dermacoccus</taxon>
    </lineage>
</organism>
<sequence>MPTPAETAAFVRWCSSWLFGPGIEVTSLRSWGICEDVVIVGFLSKVGATTVVRGGGHKGLRPTLAARTYAVQYQFSMIGIPI</sequence>
<accession>A0ABN2BA86</accession>
<gene>
    <name evidence="1" type="ORF">GCM10009762_08400</name>
</gene>
<protein>
    <submittedName>
        <fullName evidence="1">Uncharacterized protein</fullName>
    </submittedName>
</protein>
<name>A0ABN2BA86_9MICO</name>
<evidence type="ECO:0000313" key="1">
    <source>
        <dbReference type="EMBL" id="GAA1537021.1"/>
    </source>
</evidence>
<reference evidence="1 2" key="1">
    <citation type="journal article" date="2019" name="Int. J. Syst. Evol. Microbiol.">
        <title>The Global Catalogue of Microorganisms (GCM) 10K type strain sequencing project: providing services to taxonomists for standard genome sequencing and annotation.</title>
        <authorList>
            <consortium name="The Broad Institute Genomics Platform"/>
            <consortium name="The Broad Institute Genome Sequencing Center for Infectious Disease"/>
            <person name="Wu L."/>
            <person name="Ma J."/>
        </authorList>
    </citation>
    <scope>NUCLEOTIDE SEQUENCE [LARGE SCALE GENOMIC DNA]</scope>
    <source>
        <strain evidence="1 2">JCM 14588</strain>
    </source>
</reference>
<evidence type="ECO:0000313" key="2">
    <source>
        <dbReference type="Proteomes" id="UP001501288"/>
    </source>
</evidence>
<dbReference type="Proteomes" id="UP001501288">
    <property type="component" value="Unassembled WGS sequence"/>
</dbReference>
<comment type="caution">
    <text evidence="1">The sequence shown here is derived from an EMBL/GenBank/DDBJ whole genome shotgun (WGS) entry which is preliminary data.</text>
</comment>
<proteinExistence type="predicted"/>
<dbReference type="EMBL" id="BAAANV010000025">
    <property type="protein sequence ID" value="GAA1537021.1"/>
    <property type="molecule type" value="Genomic_DNA"/>
</dbReference>
<keyword evidence="2" id="KW-1185">Reference proteome</keyword>